<dbReference type="Proteomes" id="UP001159363">
    <property type="component" value="Chromosome 3"/>
</dbReference>
<organism evidence="1 2">
    <name type="scientific">Dryococelus australis</name>
    <dbReference type="NCBI Taxonomy" id="614101"/>
    <lineage>
        <taxon>Eukaryota</taxon>
        <taxon>Metazoa</taxon>
        <taxon>Ecdysozoa</taxon>
        <taxon>Arthropoda</taxon>
        <taxon>Hexapoda</taxon>
        <taxon>Insecta</taxon>
        <taxon>Pterygota</taxon>
        <taxon>Neoptera</taxon>
        <taxon>Polyneoptera</taxon>
        <taxon>Phasmatodea</taxon>
        <taxon>Verophasmatodea</taxon>
        <taxon>Anareolatae</taxon>
        <taxon>Phasmatidae</taxon>
        <taxon>Eurycanthinae</taxon>
        <taxon>Dryococelus</taxon>
    </lineage>
</organism>
<protein>
    <submittedName>
        <fullName evidence="1">Uncharacterized protein</fullName>
    </submittedName>
</protein>
<comment type="caution">
    <text evidence="1">The sequence shown here is derived from an EMBL/GenBank/DDBJ whole genome shotgun (WGS) entry which is preliminary data.</text>
</comment>
<sequence length="470" mass="51362">MAESHATIEGLAVLRPAGFNTHYSGHCQDGCLGFRSAAASSWFPLVTETNKTRFPVRKSRQPLLIITETFTSPQGELGSVAGGSTRTFACGGHGVRCRFPVGFLVVLPFTPLLHYAANPSPPHFTLTYVEDLVVMRQPKHPNSKYFLGAAVAQRLRHSPPTKVIRARTPAGSLPDFRMWESCWTIPLASGLSRGTPASPTSAFQHRSILGYHVMFRDYGRLRVPTGQPVTRSGDPRRVRLSLAQQTPPPPPLPQLLTDDRRLPSWRHGLVASPMPISPAASLLFLLTQGTWTSAFLSLSLSPCFSLVWSVVLESGGGCGRLPPLSSPSSSSPLPPPTAPTLLHRLTTGWAAAWLWGGGLEEAGKIQRGRDVMKGMRGREDTRVQRSWKKKIQETRVEKAIVVLDLGETRDVHLSIYFSKDHLNVGAVLVVPTRGSPGTRRQMGTQRAKGNKYFLGTVPGVDRVTSRTKLP</sequence>
<reference evidence="1 2" key="1">
    <citation type="submission" date="2023-02" db="EMBL/GenBank/DDBJ databases">
        <title>LHISI_Scaffold_Assembly.</title>
        <authorList>
            <person name="Stuart O.P."/>
            <person name="Cleave R."/>
            <person name="Magrath M.J.L."/>
            <person name="Mikheyev A.S."/>
        </authorList>
    </citation>
    <scope>NUCLEOTIDE SEQUENCE [LARGE SCALE GENOMIC DNA]</scope>
    <source>
        <strain evidence="1">Daus_M_001</strain>
        <tissue evidence="1">Leg muscle</tissue>
    </source>
</reference>
<dbReference type="EMBL" id="JARBHB010000003">
    <property type="protein sequence ID" value="KAJ8888451.1"/>
    <property type="molecule type" value="Genomic_DNA"/>
</dbReference>
<gene>
    <name evidence="1" type="ORF">PR048_007941</name>
</gene>
<accession>A0ABQ9HVP5</accession>
<evidence type="ECO:0000313" key="2">
    <source>
        <dbReference type="Proteomes" id="UP001159363"/>
    </source>
</evidence>
<name>A0ABQ9HVP5_9NEOP</name>
<evidence type="ECO:0000313" key="1">
    <source>
        <dbReference type="EMBL" id="KAJ8888451.1"/>
    </source>
</evidence>
<proteinExistence type="predicted"/>
<keyword evidence="2" id="KW-1185">Reference proteome</keyword>